<reference evidence="1 2" key="1">
    <citation type="submission" date="2020-08" db="EMBL/GenBank/DDBJ databases">
        <title>Genomic Encyclopedia of Type Strains, Phase IV (KMG-IV): sequencing the most valuable type-strain genomes for metagenomic binning, comparative biology and taxonomic classification.</title>
        <authorList>
            <person name="Goeker M."/>
        </authorList>
    </citation>
    <scope>NUCLEOTIDE SEQUENCE [LARGE SCALE GENOMIC DNA]</scope>
    <source>
        <strain evidence="1 2">DSM 26723</strain>
    </source>
</reference>
<protein>
    <recommendedName>
        <fullName evidence="3">DUF3562 domain-containing protein</fullName>
    </recommendedName>
</protein>
<dbReference type="RefSeq" id="WP_184329085.1">
    <property type="nucleotide sequence ID" value="NZ_JACHHZ010000001.1"/>
</dbReference>
<organism evidence="1 2">
    <name type="scientific">Povalibacter uvarum</name>
    <dbReference type="NCBI Taxonomy" id="732238"/>
    <lineage>
        <taxon>Bacteria</taxon>
        <taxon>Pseudomonadati</taxon>
        <taxon>Pseudomonadota</taxon>
        <taxon>Gammaproteobacteria</taxon>
        <taxon>Steroidobacterales</taxon>
        <taxon>Steroidobacteraceae</taxon>
        <taxon>Povalibacter</taxon>
    </lineage>
</organism>
<dbReference type="Proteomes" id="UP000588068">
    <property type="component" value="Unassembled WGS sequence"/>
</dbReference>
<evidence type="ECO:0008006" key="3">
    <source>
        <dbReference type="Google" id="ProtNLM"/>
    </source>
</evidence>
<proteinExistence type="predicted"/>
<keyword evidence="2" id="KW-1185">Reference proteome</keyword>
<evidence type="ECO:0000313" key="2">
    <source>
        <dbReference type="Proteomes" id="UP000588068"/>
    </source>
</evidence>
<comment type="caution">
    <text evidence="1">The sequence shown here is derived from an EMBL/GenBank/DDBJ whole genome shotgun (WGS) entry which is preliminary data.</text>
</comment>
<gene>
    <name evidence="1" type="ORF">HNQ60_000119</name>
</gene>
<dbReference type="InterPro" id="IPR021945">
    <property type="entry name" value="DUF3562"/>
</dbReference>
<sequence length="66" mass="7361">MASNTQVSLKTDSRLAEAIAKETDTPVEVVKLIYDEEFDAISANAKITQYVGVIASRRVKLRLQQH</sequence>
<accession>A0A841HF11</accession>
<dbReference type="Pfam" id="PF12085">
    <property type="entry name" value="DUF3562"/>
    <property type="match status" value="1"/>
</dbReference>
<evidence type="ECO:0000313" key="1">
    <source>
        <dbReference type="EMBL" id="MBB6091273.1"/>
    </source>
</evidence>
<dbReference type="AlphaFoldDB" id="A0A841HF11"/>
<name>A0A841HF11_9GAMM</name>
<dbReference type="EMBL" id="JACHHZ010000001">
    <property type="protein sequence ID" value="MBB6091273.1"/>
    <property type="molecule type" value="Genomic_DNA"/>
</dbReference>